<feature type="compositionally biased region" description="Basic residues" evidence="1">
    <location>
        <begin position="149"/>
        <end position="161"/>
    </location>
</feature>
<reference evidence="2 3" key="1">
    <citation type="submission" date="2019-03" db="EMBL/GenBank/DDBJ databases">
        <title>Diversity of the mouse oral microbiome.</title>
        <authorList>
            <person name="Joseph S."/>
            <person name="Aduse-Opoku J."/>
            <person name="Curtis M."/>
            <person name="Wade W."/>
            <person name="Hashim A."/>
        </authorList>
    </citation>
    <scope>NUCLEOTIDE SEQUENCE [LARGE SCALE GENOMIC DNA]</scope>
    <source>
        <strain evidence="3">irhom_31</strain>
    </source>
</reference>
<evidence type="ECO:0000313" key="2">
    <source>
        <dbReference type="EMBL" id="TFU20565.1"/>
    </source>
</evidence>
<organism evidence="2 3">
    <name type="scientific">Rothia nasimurium</name>
    <dbReference type="NCBI Taxonomy" id="85336"/>
    <lineage>
        <taxon>Bacteria</taxon>
        <taxon>Bacillati</taxon>
        <taxon>Actinomycetota</taxon>
        <taxon>Actinomycetes</taxon>
        <taxon>Micrococcales</taxon>
        <taxon>Micrococcaceae</taxon>
        <taxon>Rothia</taxon>
    </lineage>
</organism>
<dbReference type="AlphaFoldDB" id="A0A4Y9F359"/>
<dbReference type="SUPFAM" id="SSF143631">
    <property type="entry name" value="ApbE-like"/>
    <property type="match status" value="1"/>
</dbReference>
<evidence type="ECO:0000256" key="1">
    <source>
        <dbReference type="SAM" id="MobiDB-lite"/>
    </source>
</evidence>
<protein>
    <submittedName>
        <fullName evidence="2">Uncharacterized protein</fullName>
    </submittedName>
</protein>
<proteinExistence type="predicted"/>
<sequence>MVLAENWQVWTSPAQLLIDSSNEADLAVASAAVQGVLIETNAAINTFEPTSELATINAAGEGTYTLSATLAQVLAQAITAYPRTSFTWCTGVPTPAGQQSPPPCRRLPGGRRSPPSYLRHGTCPQPPAGIRTHIRIKSGRTRWRQLLHLPQTHHHRPRPNNHQHQPPGYRARRL</sequence>
<dbReference type="InterPro" id="IPR003374">
    <property type="entry name" value="ApbE-like_sf"/>
</dbReference>
<dbReference type="EMBL" id="SPQC01000054">
    <property type="protein sequence ID" value="TFU20565.1"/>
    <property type="molecule type" value="Genomic_DNA"/>
</dbReference>
<dbReference type="Proteomes" id="UP000297951">
    <property type="component" value="Unassembled WGS sequence"/>
</dbReference>
<name>A0A4Y9F359_9MICC</name>
<evidence type="ECO:0000313" key="3">
    <source>
        <dbReference type="Proteomes" id="UP000297951"/>
    </source>
</evidence>
<gene>
    <name evidence="2" type="ORF">E4U03_11165</name>
</gene>
<accession>A0A4Y9F359</accession>
<dbReference type="Gene3D" id="3.10.520.10">
    <property type="entry name" value="ApbE-like domains"/>
    <property type="match status" value="1"/>
</dbReference>
<comment type="caution">
    <text evidence="2">The sequence shown here is derived from an EMBL/GenBank/DDBJ whole genome shotgun (WGS) entry which is preliminary data.</text>
</comment>
<feature type="region of interest" description="Disordered" evidence="1">
    <location>
        <begin position="93"/>
        <end position="130"/>
    </location>
</feature>
<feature type="compositionally biased region" description="Low complexity" evidence="1">
    <location>
        <begin position="106"/>
        <end position="116"/>
    </location>
</feature>
<feature type="region of interest" description="Disordered" evidence="1">
    <location>
        <begin position="149"/>
        <end position="174"/>
    </location>
</feature>